<dbReference type="CDD" id="cd08026">
    <property type="entry name" value="DUF326"/>
    <property type="match status" value="1"/>
</dbReference>
<comment type="caution">
    <text evidence="1">The sequence shown here is derived from an EMBL/GenBank/DDBJ whole genome shotgun (WGS) entry which is preliminary data.</text>
</comment>
<organism evidence="1 2">
    <name type="scientific">Deinococcus phoenicis</name>
    <dbReference type="NCBI Taxonomy" id="1476583"/>
    <lineage>
        <taxon>Bacteria</taxon>
        <taxon>Thermotogati</taxon>
        <taxon>Deinococcota</taxon>
        <taxon>Deinococci</taxon>
        <taxon>Deinococcales</taxon>
        <taxon>Deinococcaceae</taxon>
        <taxon>Deinococcus</taxon>
    </lineage>
</organism>
<dbReference type="Pfam" id="PF03860">
    <property type="entry name" value="Csp"/>
    <property type="match status" value="1"/>
</dbReference>
<dbReference type="EMBL" id="JHAC01000093">
    <property type="protein sequence ID" value="EYB66445.1"/>
    <property type="molecule type" value="Genomic_DNA"/>
</dbReference>
<evidence type="ECO:0008006" key="3">
    <source>
        <dbReference type="Google" id="ProtNLM"/>
    </source>
</evidence>
<dbReference type="eggNOG" id="ENOG5032SB1">
    <property type="taxonomic scope" value="Bacteria"/>
</dbReference>
<proteinExistence type="predicted"/>
<dbReference type="OrthoDB" id="5396211at2"/>
<name>A0A016QJV3_9DEIO</name>
<dbReference type="PANTHER" id="PTHR37310">
    <property type="entry name" value="CYTOPLASMIC PROTEIN-RELATED"/>
    <property type="match status" value="1"/>
</dbReference>
<dbReference type="InterPro" id="IPR005560">
    <property type="entry name" value="Csp_YhjQ"/>
</dbReference>
<protein>
    <recommendedName>
        <fullName evidence="3">Ferredoxin-like protein</fullName>
    </recommendedName>
</protein>
<evidence type="ECO:0000313" key="2">
    <source>
        <dbReference type="Proteomes" id="UP000020492"/>
    </source>
</evidence>
<dbReference type="RefSeq" id="WP_011525997.1">
    <property type="nucleotide sequence ID" value="NZ_JHAC01000093.1"/>
</dbReference>
<accession>A0A016QJV3</accession>
<dbReference type="PANTHER" id="PTHR37310:SF1">
    <property type="entry name" value="CYTOPLASMIC PROTEIN"/>
    <property type="match status" value="1"/>
</dbReference>
<dbReference type="AlphaFoldDB" id="A0A016QJV3"/>
<dbReference type="PATRIC" id="fig|1476583.3.peg.3687"/>
<evidence type="ECO:0000313" key="1">
    <source>
        <dbReference type="EMBL" id="EYB66445.1"/>
    </source>
</evidence>
<dbReference type="Proteomes" id="UP000020492">
    <property type="component" value="Unassembled WGS sequence"/>
</dbReference>
<gene>
    <name evidence="1" type="ORF">DEIPH_ctg139orf0180</name>
</gene>
<sequence>MTSSNTQAVQQMLQTHPRGNQVADPQALLECINACFECAEVCTSCADACLGEQGHLAHLVRCIRLNLDCADICDTTGRTLLRQTEPDMNVLRAQVQACLVACQACGDECERHAREMNMQHCAVCAESCRRCAQACQNLLNSLAA</sequence>
<reference evidence="1 2" key="1">
    <citation type="submission" date="2014-03" db="EMBL/GenBank/DDBJ databases">
        <title>Draft genome sequence of Deinococcus phoenicis 1P10ME.</title>
        <authorList>
            <person name="Stepanov V.G."/>
            <person name="Vaishampayan P."/>
            <person name="Venkateswaran K."/>
            <person name="Fox G.E."/>
        </authorList>
    </citation>
    <scope>NUCLEOTIDE SEQUENCE [LARGE SCALE GENOMIC DNA]</scope>
    <source>
        <strain evidence="1 2">1P10ME</strain>
    </source>
</reference>
<dbReference type="InterPro" id="IPR044543">
    <property type="entry name" value="YHJQ-like"/>
</dbReference>
<dbReference type="Gene3D" id="1.20.1270.360">
    <property type="match status" value="1"/>
</dbReference>
<keyword evidence="2" id="KW-1185">Reference proteome</keyword>
<dbReference type="STRING" id="1476583.DEIPH_ctg139orf0180"/>